<reference evidence="1" key="1">
    <citation type="submission" date="2021-06" db="EMBL/GenBank/DDBJ databases">
        <authorList>
            <person name="Kallberg Y."/>
            <person name="Tangrot J."/>
            <person name="Rosling A."/>
        </authorList>
    </citation>
    <scope>NUCLEOTIDE SEQUENCE</scope>
    <source>
        <strain evidence="1">MA461A</strain>
    </source>
</reference>
<comment type="caution">
    <text evidence="1">The sequence shown here is derived from an EMBL/GenBank/DDBJ whole genome shotgun (WGS) entry which is preliminary data.</text>
</comment>
<protein>
    <submittedName>
        <fullName evidence="1">12245_t:CDS:1</fullName>
    </submittedName>
</protein>
<feature type="non-terminal residue" evidence="1">
    <location>
        <position position="1"/>
    </location>
</feature>
<dbReference type="EMBL" id="CAJVQC010017721">
    <property type="protein sequence ID" value="CAG8687658.1"/>
    <property type="molecule type" value="Genomic_DNA"/>
</dbReference>
<proteinExistence type="predicted"/>
<gene>
    <name evidence="1" type="ORF">RPERSI_LOCUS9378</name>
</gene>
<accession>A0ACA9P3R1</accession>
<evidence type="ECO:0000313" key="2">
    <source>
        <dbReference type="Proteomes" id="UP000789920"/>
    </source>
</evidence>
<feature type="non-terminal residue" evidence="1">
    <location>
        <position position="104"/>
    </location>
</feature>
<evidence type="ECO:0000313" key="1">
    <source>
        <dbReference type="EMBL" id="CAG8687658.1"/>
    </source>
</evidence>
<sequence length="104" mass="11888">PDPQKSQTIKIDSMLAKIDAMLAEIWNKCQHTCGTSILWRHIKLKGNEVEDKSRLEKVRYKPLISFLASASNDKSAKDIKEKFVRKLLAFDIEEAFLDANKLLA</sequence>
<organism evidence="1 2">
    <name type="scientific">Racocetra persica</name>
    <dbReference type="NCBI Taxonomy" id="160502"/>
    <lineage>
        <taxon>Eukaryota</taxon>
        <taxon>Fungi</taxon>
        <taxon>Fungi incertae sedis</taxon>
        <taxon>Mucoromycota</taxon>
        <taxon>Glomeromycotina</taxon>
        <taxon>Glomeromycetes</taxon>
        <taxon>Diversisporales</taxon>
        <taxon>Gigasporaceae</taxon>
        <taxon>Racocetra</taxon>
    </lineage>
</organism>
<dbReference type="Proteomes" id="UP000789920">
    <property type="component" value="Unassembled WGS sequence"/>
</dbReference>
<keyword evidence="2" id="KW-1185">Reference proteome</keyword>
<name>A0ACA9P3R1_9GLOM</name>